<feature type="transmembrane region" description="Helical" evidence="1">
    <location>
        <begin position="53"/>
        <end position="76"/>
    </location>
</feature>
<dbReference type="AlphaFoldDB" id="A0AAV5T6Y7"/>
<keyword evidence="1" id="KW-1133">Transmembrane helix</keyword>
<proteinExistence type="predicted"/>
<sequence length="91" mass="10202">MVSLPFIRSFKLRNRLWCIVFRTYPPAMTLFILVLLFSACIEAAEEQDQQDESGFGFVVLVIGLVGLAIGASRVAYFCYIQMREEGGGTMV</sequence>
<dbReference type="EMBL" id="BTSX01000003">
    <property type="protein sequence ID" value="GMS87456.1"/>
    <property type="molecule type" value="Genomic_DNA"/>
</dbReference>
<gene>
    <name evidence="2" type="ORF">PENTCL1PPCAC_9631</name>
</gene>
<protein>
    <submittedName>
        <fullName evidence="2">Uncharacterized protein</fullName>
    </submittedName>
</protein>
<comment type="caution">
    <text evidence="2">The sequence shown here is derived from an EMBL/GenBank/DDBJ whole genome shotgun (WGS) entry which is preliminary data.</text>
</comment>
<keyword evidence="1" id="KW-0472">Membrane</keyword>
<organism evidence="2 3">
    <name type="scientific">Pristionchus entomophagus</name>
    <dbReference type="NCBI Taxonomy" id="358040"/>
    <lineage>
        <taxon>Eukaryota</taxon>
        <taxon>Metazoa</taxon>
        <taxon>Ecdysozoa</taxon>
        <taxon>Nematoda</taxon>
        <taxon>Chromadorea</taxon>
        <taxon>Rhabditida</taxon>
        <taxon>Rhabditina</taxon>
        <taxon>Diplogasteromorpha</taxon>
        <taxon>Diplogasteroidea</taxon>
        <taxon>Neodiplogasteridae</taxon>
        <taxon>Pristionchus</taxon>
    </lineage>
</organism>
<evidence type="ECO:0000256" key="1">
    <source>
        <dbReference type="SAM" id="Phobius"/>
    </source>
</evidence>
<evidence type="ECO:0000313" key="2">
    <source>
        <dbReference type="EMBL" id="GMS87456.1"/>
    </source>
</evidence>
<reference evidence="2" key="1">
    <citation type="submission" date="2023-10" db="EMBL/GenBank/DDBJ databases">
        <title>Genome assembly of Pristionchus species.</title>
        <authorList>
            <person name="Yoshida K."/>
            <person name="Sommer R.J."/>
        </authorList>
    </citation>
    <scope>NUCLEOTIDE SEQUENCE</scope>
    <source>
        <strain evidence="2">RS0144</strain>
    </source>
</reference>
<name>A0AAV5T6Y7_9BILA</name>
<dbReference type="Proteomes" id="UP001432027">
    <property type="component" value="Unassembled WGS sequence"/>
</dbReference>
<keyword evidence="3" id="KW-1185">Reference proteome</keyword>
<accession>A0AAV5T6Y7</accession>
<evidence type="ECO:0000313" key="3">
    <source>
        <dbReference type="Proteomes" id="UP001432027"/>
    </source>
</evidence>
<keyword evidence="1" id="KW-0812">Transmembrane</keyword>